<dbReference type="Gene3D" id="2.40.30.10">
    <property type="entry name" value="Translation factors"/>
    <property type="match status" value="1"/>
</dbReference>
<dbReference type="InterPro" id="IPR008333">
    <property type="entry name" value="Cbr1-like_FAD-bd_dom"/>
</dbReference>
<accession>A0A507ZV13</accession>
<dbReference type="Pfam" id="PF00175">
    <property type="entry name" value="NAD_binding_1"/>
    <property type="match status" value="1"/>
</dbReference>
<dbReference type="RefSeq" id="WP_141421840.1">
    <property type="nucleotide sequence ID" value="NZ_VIAR01000007.1"/>
</dbReference>
<protein>
    <submittedName>
        <fullName evidence="2">Flavodoxin reductase</fullName>
    </submittedName>
</protein>
<name>A0A507ZV13_9FLAO</name>
<dbReference type="AlphaFoldDB" id="A0A507ZV13"/>
<dbReference type="PROSITE" id="PS51384">
    <property type="entry name" value="FAD_FR"/>
    <property type="match status" value="1"/>
</dbReference>
<gene>
    <name evidence="2" type="ORF">FKR84_08325</name>
</gene>
<evidence type="ECO:0000313" key="2">
    <source>
        <dbReference type="EMBL" id="TQD38645.1"/>
    </source>
</evidence>
<dbReference type="GO" id="GO:0016491">
    <property type="term" value="F:oxidoreductase activity"/>
    <property type="evidence" value="ECO:0007669"/>
    <property type="project" value="InterPro"/>
</dbReference>
<dbReference type="PANTHER" id="PTHR47354">
    <property type="entry name" value="NADH OXIDOREDUCTASE HCR"/>
    <property type="match status" value="1"/>
</dbReference>
<comment type="caution">
    <text evidence="2">The sequence shown here is derived from an EMBL/GenBank/DDBJ whole genome shotgun (WGS) entry which is preliminary data.</text>
</comment>
<dbReference type="InterPro" id="IPR017938">
    <property type="entry name" value="Riboflavin_synthase-like_b-brl"/>
</dbReference>
<dbReference type="PANTHER" id="PTHR47354:SF5">
    <property type="entry name" value="PROTEIN RFBI"/>
    <property type="match status" value="1"/>
</dbReference>
<dbReference type="OrthoDB" id="9789468at2"/>
<dbReference type="SUPFAM" id="SSF63380">
    <property type="entry name" value="Riboflavin synthase domain-like"/>
    <property type="match status" value="1"/>
</dbReference>
<dbReference type="InterPro" id="IPR001433">
    <property type="entry name" value="OxRdtase_FAD/NAD-bd"/>
</dbReference>
<evidence type="ECO:0000313" key="3">
    <source>
        <dbReference type="Proteomes" id="UP000317169"/>
    </source>
</evidence>
<dbReference type="CDD" id="cd06196">
    <property type="entry name" value="FNR_like_1"/>
    <property type="match status" value="1"/>
</dbReference>
<dbReference type="Gene3D" id="3.40.50.80">
    <property type="entry name" value="Nucleotide-binding domain of ferredoxin-NADP reductase (FNR) module"/>
    <property type="match status" value="1"/>
</dbReference>
<reference evidence="2 3" key="1">
    <citation type="submission" date="2019-06" db="EMBL/GenBank/DDBJ databases">
        <title>Flavibacter putida gen. nov., sp. nov., a novel marine bacterium of the family Flavobacteriaceae isolated from coastal seawater.</title>
        <authorList>
            <person name="Feng X."/>
        </authorList>
    </citation>
    <scope>NUCLEOTIDE SEQUENCE [LARGE SCALE GENOMIC DNA]</scope>
    <source>
        <strain evidence="2 3">PLHSN227</strain>
    </source>
</reference>
<feature type="domain" description="FAD-binding FR-type" evidence="1">
    <location>
        <begin position="1"/>
        <end position="101"/>
    </location>
</feature>
<dbReference type="InterPro" id="IPR050415">
    <property type="entry name" value="MRET"/>
</dbReference>
<dbReference type="InterPro" id="IPR017927">
    <property type="entry name" value="FAD-bd_FR_type"/>
</dbReference>
<dbReference type="Pfam" id="PF00970">
    <property type="entry name" value="FAD_binding_6"/>
    <property type="match status" value="1"/>
</dbReference>
<proteinExistence type="predicted"/>
<evidence type="ECO:0000259" key="1">
    <source>
        <dbReference type="PROSITE" id="PS51384"/>
    </source>
</evidence>
<sequence>MENTVKIKAIDSVTHDVKRFQLEKPEGFKFTPGHATEVSINKEGWKDKKRPFTFTSLNQDDYLEFTIKIYPDHDGVTEQIGKLEKGDQFIIRDTWGAIEYKGNGCIIAGGAGITPYIAMLRDLKQQDKLDGMQLIYSNKTDKDIILKDELDELLGTNVKYIITDQEDTEYTKAYIDKDFLKDNLTDLHQKFYVCGPPKMTEEIGKALKDLGADADAVTLDDQQ</sequence>
<dbReference type="InterPro" id="IPR039261">
    <property type="entry name" value="FNR_nucleotide-bd"/>
</dbReference>
<keyword evidence="3" id="KW-1185">Reference proteome</keyword>
<organism evidence="2 3">
    <name type="scientific">Haloflavibacter putidus</name>
    <dbReference type="NCBI Taxonomy" id="2576776"/>
    <lineage>
        <taxon>Bacteria</taxon>
        <taxon>Pseudomonadati</taxon>
        <taxon>Bacteroidota</taxon>
        <taxon>Flavobacteriia</taxon>
        <taxon>Flavobacteriales</taxon>
        <taxon>Flavobacteriaceae</taxon>
        <taxon>Haloflavibacter</taxon>
    </lineage>
</organism>
<dbReference type="EMBL" id="VIAR01000007">
    <property type="protein sequence ID" value="TQD38645.1"/>
    <property type="molecule type" value="Genomic_DNA"/>
</dbReference>
<dbReference type="PRINTS" id="PR00410">
    <property type="entry name" value="PHEHYDRXLASE"/>
</dbReference>
<dbReference type="SUPFAM" id="SSF52343">
    <property type="entry name" value="Ferredoxin reductase-like, C-terminal NADP-linked domain"/>
    <property type="match status" value="1"/>
</dbReference>
<dbReference type="Proteomes" id="UP000317169">
    <property type="component" value="Unassembled WGS sequence"/>
</dbReference>